<evidence type="ECO:0000256" key="2">
    <source>
        <dbReference type="ARBA" id="ARBA00022723"/>
    </source>
</evidence>
<dbReference type="SUPFAM" id="SSF50022">
    <property type="entry name" value="ISP domain"/>
    <property type="match status" value="1"/>
</dbReference>
<dbReference type="RefSeq" id="WP_052109673.1">
    <property type="nucleotide sequence ID" value="NZ_AVPJ01000005.1"/>
</dbReference>
<keyword evidence="4" id="KW-0411">Iron-sulfur</keyword>
<proteinExistence type="predicted"/>
<evidence type="ECO:0000256" key="3">
    <source>
        <dbReference type="ARBA" id="ARBA00023004"/>
    </source>
</evidence>
<dbReference type="OrthoDB" id="9767869at2"/>
<keyword evidence="2" id="KW-0479">Metal-binding</keyword>
<dbReference type="AlphaFoldDB" id="A0A0A0J6J0"/>
<dbReference type="SUPFAM" id="SSF51905">
    <property type="entry name" value="FAD/NAD(P)-binding domain"/>
    <property type="match status" value="1"/>
</dbReference>
<dbReference type="PROSITE" id="PS51296">
    <property type="entry name" value="RIESKE"/>
    <property type="match status" value="1"/>
</dbReference>
<sequence length="510" mass="53623">MALPAPHSWWIDSAPAPDRSGATLPATADVVVVGAGIAGLTAAWHLAQAGRGVLLLEAAPVASGVSGHTTAKVSAQHGLRYDQLSRRKSPEAAGAYARAQREALEWIDAQVAEHGVECAWERIPTNLYSTDDKDVHAYKAEAAACTAAGLPSSVETGASTLPFDVTAVLRMDDQAQFHPRQWLLHLAEKIEQAGGVIVEGCRVTGVEDHGRTVVTADHRVAAQDVLITSHFPILDRGGYFARLEPIRDLVVSGLVDPAKAPDAAYLCTSESRSFRTVPDSDGGVRLIVGGENYRVGTKTDVESGYAALADFAATHFGVTEVTHRWSAHDLVTPDHVPYVGPFHPGADHLWVATGFNLWGMTGGTAGGRLVADQVLGRADEELATLFDPARADLDVAAGVAKDNAVVAKHLVTDLLKAATTEGSVESLAPGEARVGRIGGQLVASYRDEAGTVHSVNARCTHLGCALAFNNAERSWDCPCHGSRFALDGSVLHGPATAALSVHGNAEDEKA</sequence>
<dbReference type="Pfam" id="PF01266">
    <property type="entry name" value="DAO"/>
    <property type="match status" value="1"/>
</dbReference>
<dbReference type="GO" id="GO:0016705">
    <property type="term" value="F:oxidoreductase activity, acting on paired donors, with incorporation or reduction of molecular oxygen"/>
    <property type="evidence" value="ECO:0007669"/>
    <property type="project" value="UniProtKB-ARBA"/>
</dbReference>
<evidence type="ECO:0000256" key="5">
    <source>
        <dbReference type="ARBA" id="ARBA00023157"/>
    </source>
</evidence>
<accession>A0A0A0J6J0</accession>
<name>A0A0A0J6J0_9MICO</name>
<dbReference type="GO" id="GO:0005737">
    <property type="term" value="C:cytoplasm"/>
    <property type="evidence" value="ECO:0007669"/>
    <property type="project" value="TreeGrafter"/>
</dbReference>
<dbReference type="GO" id="GO:0046872">
    <property type="term" value="F:metal ion binding"/>
    <property type="evidence" value="ECO:0007669"/>
    <property type="project" value="UniProtKB-KW"/>
</dbReference>
<organism evidence="7 8">
    <name type="scientific">Knoellia sinensis KCTC 19936</name>
    <dbReference type="NCBI Taxonomy" id="1385520"/>
    <lineage>
        <taxon>Bacteria</taxon>
        <taxon>Bacillati</taxon>
        <taxon>Actinomycetota</taxon>
        <taxon>Actinomycetes</taxon>
        <taxon>Micrococcales</taxon>
        <taxon>Intrasporangiaceae</taxon>
        <taxon>Knoellia</taxon>
    </lineage>
</organism>
<protein>
    <submittedName>
        <fullName evidence="7">FAD-dependent oxidoreductase</fullName>
    </submittedName>
</protein>
<dbReference type="Gene3D" id="3.50.50.60">
    <property type="entry name" value="FAD/NAD(P)-binding domain"/>
    <property type="match status" value="1"/>
</dbReference>
<evidence type="ECO:0000313" key="7">
    <source>
        <dbReference type="EMBL" id="KGN32955.1"/>
    </source>
</evidence>
<dbReference type="InterPro" id="IPR036188">
    <property type="entry name" value="FAD/NAD-bd_sf"/>
</dbReference>
<dbReference type="eggNOG" id="COG0723">
    <property type="taxonomic scope" value="Bacteria"/>
</dbReference>
<dbReference type="InterPro" id="IPR036922">
    <property type="entry name" value="Rieske_2Fe-2S_sf"/>
</dbReference>
<dbReference type="InterPro" id="IPR017941">
    <property type="entry name" value="Rieske_2Fe-2S"/>
</dbReference>
<dbReference type="STRING" id="1385520.N802_16390"/>
<dbReference type="PANTHER" id="PTHR13847:SF274">
    <property type="entry name" value="RIESKE 2FE-2S IRON-SULFUR PROTEIN YHFW-RELATED"/>
    <property type="match status" value="1"/>
</dbReference>
<gene>
    <name evidence="7" type="ORF">N802_16390</name>
</gene>
<dbReference type="PRINTS" id="PR00162">
    <property type="entry name" value="RIESKE"/>
</dbReference>
<dbReference type="InterPro" id="IPR005805">
    <property type="entry name" value="Rieske_Fe-S_prot_C"/>
</dbReference>
<dbReference type="GO" id="GO:0004497">
    <property type="term" value="F:monooxygenase activity"/>
    <property type="evidence" value="ECO:0007669"/>
    <property type="project" value="UniProtKB-ARBA"/>
</dbReference>
<comment type="caution">
    <text evidence="7">The sequence shown here is derived from an EMBL/GenBank/DDBJ whole genome shotgun (WGS) entry which is preliminary data.</text>
</comment>
<evidence type="ECO:0000259" key="6">
    <source>
        <dbReference type="PROSITE" id="PS51296"/>
    </source>
</evidence>
<dbReference type="EMBL" id="AVPJ01000005">
    <property type="protein sequence ID" value="KGN32955.1"/>
    <property type="molecule type" value="Genomic_DNA"/>
</dbReference>
<keyword evidence="5" id="KW-1015">Disulfide bond</keyword>
<dbReference type="Proteomes" id="UP000030002">
    <property type="component" value="Unassembled WGS sequence"/>
</dbReference>
<keyword evidence="1" id="KW-0001">2Fe-2S</keyword>
<dbReference type="Pfam" id="PF00355">
    <property type="entry name" value="Rieske"/>
    <property type="match status" value="1"/>
</dbReference>
<evidence type="ECO:0000313" key="8">
    <source>
        <dbReference type="Proteomes" id="UP000030002"/>
    </source>
</evidence>
<dbReference type="InterPro" id="IPR006076">
    <property type="entry name" value="FAD-dep_OxRdtase"/>
</dbReference>
<keyword evidence="3" id="KW-0408">Iron</keyword>
<feature type="domain" description="Rieske" evidence="6">
    <location>
        <begin position="419"/>
        <end position="510"/>
    </location>
</feature>
<dbReference type="GO" id="GO:0051537">
    <property type="term" value="F:2 iron, 2 sulfur cluster binding"/>
    <property type="evidence" value="ECO:0007669"/>
    <property type="project" value="UniProtKB-KW"/>
</dbReference>
<dbReference type="PANTHER" id="PTHR13847">
    <property type="entry name" value="SARCOSINE DEHYDROGENASE-RELATED"/>
    <property type="match status" value="1"/>
</dbReference>
<evidence type="ECO:0000256" key="4">
    <source>
        <dbReference type="ARBA" id="ARBA00023014"/>
    </source>
</evidence>
<dbReference type="Gene3D" id="2.102.10.10">
    <property type="entry name" value="Rieske [2Fe-2S] iron-sulphur domain"/>
    <property type="match status" value="1"/>
</dbReference>
<dbReference type="Gene3D" id="3.30.9.10">
    <property type="entry name" value="D-Amino Acid Oxidase, subunit A, domain 2"/>
    <property type="match status" value="1"/>
</dbReference>
<dbReference type="GO" id="GO:0016020">
    <property type="term" value="C:membrane"/>
    <property type="evidence" value="ECO:0007669"/>
    <property type="project" value="InterPro"/>
</dbReference>
<keyword evidence="8" id="KW-1185">Reference proteome</keyword>
<evidence type="ECO:0000256" key="1">
    <source>
        <dbReference type="ARBA" id="ARBA00022714"/>
    </source>
</evidence>
<dbReference type="eggNOG" id="COG0665">
    <property type="taxonomic scope" value="Bacteria"/>
</dbReference>
<reference evidence="7 8" key="1">
    <citation type="submission" date="2013-08" db="EMBL/GenBank/DDBJ databases">
        <title>The genome sequence of Knoellia sinensis.</title>
        <authorList>
            <person name="Zhu W."/>
            <person name="Wang G."/>
        </authorList>
    </citation>
    <scope>NUCLEOTIDE SEQUENCE [LARGE SCALE GENOMIC DNA]</scope>
    <source>
        <strain evidence="7 8">KCTC 19936</strain>
    </source>
</reference>